<dbReference type="WBParaSite" id="sdigi.contig301.g7238.t1">
    <property type="protein sequence ID" value="sdigi.contig301.g7238.t1"/>
    <property type="gene ID" value="sdigi.contig301.g7238"/>
</dbReference>
<feature type="compositionally biased region" description="Basic residues" evidence="1">
    <location>
        <begin position="21"/>
        <end position="44"/>
    </location>
</feature>
<keyword evidence="2" id="KW-0812">Transmembrane</keyword>
<dbReference type="Proteomes" id="UP000887581">
    <property type="component" value="Unplaced"/>
</dbReference>
<keyword evidence="2" id="KW-1133">Transmembrane helix</keyword>
<evidence type="ECO:0000256" key="2">
    <source>
        <dbReference type="SAM" id="Phobius"/>
    </source>
</evidence>
<reference evidence="4" key="1">
    <citation type="submission" date="2022-11" db="UniProtKB">
        <authorList>
            <consortium name="WormBaseParasite"/>
        </authorList>
    </citation>
    <scope>IDENTIFICATION</scope>
</reference>
<keyword evidence="2" id="KW-0472">Membrane</keyword>
<evidence type="ECO:0000256" key="1">
    <source>
        <dbReference type="SAM" id="MobiDB-lite"/>
    </source>
</evidence>
<organism evidence="3 4">
    <name type="scientific">Setaria digitata</name>
    <dbReference type="NCBI Taxonomy" id="48799"/>
    <lineage>
        <taxon>Eukaryota</taxon>
        <taxon>Metazoa</taxon>
        <taxon>Ecdysozoa</taxon>
        <taxon>Nematoda</taxon>
        <taxon>Chromadorea</taxon>
        <taxon>Rhabditida</taxon>
        <taxon>Spirurina</taxon>
        <taxon>Spiruromorpha</taxon>
        <taxon>Filarioidea</taxon>
        <taxon>Setariidae</taxon>
        <taxon>Setaria</taxon>
    </lineage>
</organism>
<keyword evidence="3" id="KW-1185">Reference proteome</keyword>
<protein>
    <submittedName>
        <fullName evidence="4">Uncharacterized protein</fullName>
    </submittedName>
</protein>
<sequence>MTQIPTETQKKSTVTQAAPSVKKKNSSRRNSRSRSRGRHSRRPTPLRTLASQTIVKSESAEKLYPTAVRRSVRNTAKGDSVLFENLSLQTPVRAYETTYGTEKSRRLSSFIDHPYVLTFIYFLLCVLYAFIICKAVNYFGVDRFVMKHWIQWSKQIRSSMSS</sequence>
<feature type="region of interest" description="Disordered" evidence="1">
    <location>
        <begin position="1"/>
        <end position="47"/>
    </location>
</feature>
<proteinExistence type="predicted"/>
<evidence type="ECO:0000313" key="4">
    <source>
        <dbReference type="WBParaSite" id="sdigi.contig301.g7238.t1"/>
    </source>
</evidence>
<dbReference type="AlphaFoldDB" id="A0A915PWG4"/>
<accession>A0A915PWG4</accession>
<feature type="compositionally biased region" description="Polar residues" evidence="1">
    <location>
        <begin position="1"/>
        <end position="18"/>
    </location>
</feature>
<name>A0A915PWG4_9BILA</name>
<feature type="transmembrane region" description="Helical" evidence="2">
    <location>
        <begin position="115"/>
        <end position="139"/>
    </location>
</feature>
<evidence type="ECO:0000313" key="3">
    <source>
        <dbReference type="Proteomes" id="UP000887581"/>
    </source>
</evidence>